<dbReference type="PANTHER" id="PTHR15430">
    <property type="entry name" value="GLOMULIN"/>
    <property type="match status" value="1"/>
</dbReference>
<evidence type="ECO:0008006" key="3">
    <source>
        <dbReference type="Google" id="ProtNLM"/>
    </source>
</evidence>
<dbReference type="GO" id="GO:0005737">
    <property type="term" value="C:cytoplasm"/>
    <property type="evidence" value="ECO:0007669"/>
    <property type="project" value="TreeGrafter"/>
</dbReference>
<name>A0A553R2Q2_9TELE</name>
<dbReference type="PANTHER" id="PTHR15430:SF1">
    <property type="entry name" value="GLOMULIN"/>
    <property type="match status" value="1"/>
</dbReference>
<protein>
    <recommendedName>
        <fullName evidence="3">Glomulin</fullName>
    </recommendedName>
</protein>
<proteinExistence type="predicted"/>
<gene>
    <name evidence="1" type="ORF">DNTS_027533</name>
</gene>
<accession>A0A553R2Q2</accession>
<dbReference type="Proteomes" id="UP000316079">
    <property type="component" value="Unassembled WGS sequence"/>
</dbReference>
<reference evidence="1 2" key="1">
    <citation type="journal article" date="2019" name="Sci. Data">
        <title>Hybrid genome assembly and annotation of Danionella translucida.</title>
        <authorList>
            <person name="Kadobianskyi M."/>
            <person name="Schulze L."/>
            <person name="Schuelke M."/>
            <person name="Judkewitz B."/>
        </authorList>
    </citation>
    <scope>NUCLEOTIDE SEQUENCE [LARGE SCALE GENOMIC DNA]</scope>
    <source>
        <strain evidence="1 2">Bolton</strain>
    </source>
</reference>
<dbReference type="InterPro" id="IPR019516">
    <property type="entry name" value="Glomulin/ALF4"/>
</dbReference>
<dbReference type="EMBL" id="SRMA01025296">
    <property type="protein sequence ID" value="TRY96461.1"/>
    <property type="molecule type" value="Genomic_DNA"/>
</dbReference>
<dbReference type="GO" id="GO:0055105">
    <property type="term" value="F:ubiquitin-protein transferase inhibitor activity"/>
    <property type="evidence" value="ECO:0007669"/>
    <property type="project" value="TreeGrafter"/>
</dbReference>
<sequence length="550" mass="63068">MAVNQLQDVIQRWRTAEEFTTEDLKLFLNAGHTCIAEGDSTLLLNFIQDEANRHIVRSMGTGLLPELVKESLRKDRSPLHCQAILHHLAQICSEEDMLNGLLQQVDEADPSRIADTITVLMPLVQSVLLRMNTSKGPGLALALDSLQQQISKLPVPYTQKQEQEDVYGLCRSCTALLTFVQPFVQEVKNQDINSATNFTTSAALQKLYAIMLIQESLPKILFYHTLKEKDDIWLEKEPGHPDESRACVAYLLFVQCIAIEAFPAVFSPVYILQCNMKYVNLLLSRKDESWILKGLDLFVKCLERLTDSRLPVELLDLKTFHEVPQTLIRIMIDCPIQHLRGRSLVVFQLFIEKLNGRAKHAFFRRIVNTSHHAGVESTIIKNIKNQVELSRKFINRDGWFEGTNLLSLLRDTIILPQAHETDLLRGMDRIMESLNLLRYLLIQERRISTGIWTELRHIAESYTKLLRVCLGMSKSFYGTELKRLREEKKIKAKEFKDASGKRPLQKLIVEKEMLCNMSPEAQDKVLQCALVTYDLMESLVVRIEEIVVEA</sequence>
<evidence type="ECO:0000313" key="2">
    <source>
        <dbReference type="Proteomes" id="UP000316079"/>
    </source>
</evidence>
<dbReference type="OrthoDB" id="619536at2759"/>
<keyword evidence="2" id="KW-1185">Reference proteome</keyword>
<comment type="caution">
    <text evidence="1">The sequence shown here is derived from an EMBL/GenBank/DDBJ whole genome shotgun (WGS) entry which is preliminary data.</text>
</comment>
<dbReference type="Pfam" id="PF08568">
    <property type="entry name" value="Kinetochor_Ybp2"/>
    <property type="match status" value="2"/>
</dbReference>
<dbReference type="InterPro" id="IPR013877">
    <property type="entry name" value="YAP-bd/ALF4/Glomulin"/>
</dbReference>
<organism evidence="1 2">
    <name type="scientific">Danionella cerebrum</name>
    <dbReference type="NCBI Taxonomy" id="2873325"/>
    <lineage>
        <taxon>Eukaryota</taxon>
        <taxon>Metazoa</taxon>
        <taxon>Chordata</taxon>
        <taxon>Craniata</taxon>
        <taxon>Vertebrata</taxon>
        <taxon>Euteleostomi</taxon>
        <taxon>Actinopterygii</taxon>
        <taxon>Neopterygii</taxon>
        <taxon>Teleostei</taxon>
        <taxon>Ostariophysi</taxon>
        <taxon>Cypriniformes</taxon>
        <taxon>Danionidae</taxon>
        <taxon>Danioninae</taxon>
        <taxon>Danionella</taxon>
    </lineage>
</organism>
<dbReference type="AlphaFoldDB" id="A0A553R2Q2"/>
<dbReference type="STRING" id="623744.A0A553R2Q2"/>
<evidence type="ECO:0000313" key="1">
    <source>
        <dbReference type="EMBL" id="TRY96461.1"/>
    </source>
</evidence>